<evidence type="ECO:0000259" key="1">
    <source>
        <dbReference type="PROSITE" id="PS51186"/>
    </source>
</evidence>
<dbReference type="GO" id="GO:0006048">
    <property type="term" value="P:UDP-N-acetylglucosamine biosynthetic process"/>
    <property type="evidence" value="ECO:0007669"/>
    <property type="project" value="UniProtKB-UniPathway"/>
</dbReference>
<name>A0A4Q4SZ13_9PEZI</name>
<dbReference type="CDD" id="cd04301">
    <property type="entry name" value="NAT_SF"/>
    <property type="match status" value="1"/>
</dbReference>
<dbReference type="InterPro" id="IPR053144">
    <property type="entry name" value="Acetyltransferase_Butenolide"/>
</dbReference>
<dbReference type="InterPro" id="IPR016181">
    <property type="entry name" value="Acyl_CoA_acyltransferase"/>
</dbReference>
<organism evidence="2 3">
    <name type="scientific">Monosporascus ibericus</name>
    <dbReference type="NCBI Taxonomy" id="155417"/>
    <lineage>
        <taxon>Eukaryota</taxon>
        <taxon>Fungi</taxon>
        <taxon>Dikarya</taxon>
        <taxon>Ascomycota</taxon>
        <taxon>Pezizomycotina</taxon>
        <taxon>Sordariomycetes</taxon>
        <taxon>Xylariomycetidae</taxon>
        <taxon>Xylariales</taxon>
        <taxon>Xylariales incertae sedis</taxon>
        <taxon>Monosporascus</taxon>
    </lineage>
</organism>
<protein>
    <recommendedName>
        <fullName evidence="1">N-acetyltransferase domain-containing protein</fullName>
    </recommendedName>
</protein>
<dbReference type="UniPathway" id="UPA00113">
    <property type="reaction ID" value="UER00529"/>
</dbReference>
<dbReference type="Proteomes" id="UP000293360">
    <property type="component" value="Unassembled WGS sequence"/>
</dbReference>
<keyword evidence="3" id="KW-1185">Reference proteome</keyword>
<dbReference type="EMBL" id="QJNU01000781">
    <property type="protein sequence ID" value="RYO86434.1"/>
    <property type="molecule type" value="Genomic_DNA"/>
</dbReference>
<dbReference type="PANTHER" id="PTHR43233:SF1">
    <property type="entry name" value="FAMILY N-ACETYLTRANSFERASE, PUTATIVE (AFU_ORTHOLOGUE AFUA_6G03350)-RELATED"/>
    <property type="match status" value="1"/>
</dbReference>
<dbReference type="OrthoDB" id="2744543at2759"/>
<proteinExistence type="predicted"/>
<gene>
    <name evidence="2" type="ORF">DL764_009009</name>
</gene>
<dbReference type="Pfam" id="PF13508">
    <property type="entry name" value="Acetyltransf_7"/>
    <property type="match status" value="1"/>
</dbReference>
<sequence>MSANNLAAGYVLHDDYPSLDDYLHLRAASGLKPVNSAQGAAVIKGSWYGCYVTTADDPSKAVAMGRIIGDGGWYFHITDMAVLPSHQRRGLGDAVLKRLLAKIKTDAAPGEAYVTLMADPPGRRLYEKNGFADAMPQEMGMSLIMNISGSEGGA</sequence>
<evidence type="ECO:0000313" key="3">
    <source>
        <dbReference type="Proteomes" id="UP000293360"/>
    </source>
</evidence>
<comment type="caution">
    <text evidence="2">The sequence shown here is derived from an EMBL/GenBank/DDBJ whole genome shotgun (WGS) entry which is preliminary data.</text>
</comment>
<dbReference type="PROSITE" id="PS51186">
    <property type="entry name" value="GNAT"/>
    <property type="match status" value="1"/>
</dbReference>
<feature type="domain" description="N-acetyltransferase" evidence="1">
    <location>
        <begin position="10"/>
        <end position="150"/>
    </location>
</feature>
<dbReference type="STRING" id="155417.A0A4Q4SZ13"/>
<dbReference type="Gene3D" id="3.40.630.30">
    <property type="match status" value="1"/>
</dbReference>
<dbReference type="SUPFAM" id="SSF55729">
    <property type="entry name" value="Acyl-CoA N-acyltransferases (Nat)"/>
    <property type="match status" value="1"/>
</dbReference>
<evidence type="ECO:0000313" key="2">
    <source>
        <dbReference type="EMBL" id="RYO86434.1"/>
    </source>
</evidence>
<dbReference type="AlphaFoldDB" id="A0A4Q4SZ13"/>
<accession>A0A4Q4SZ13</accession>
<reference evidence="2 3" key="1">
    <citation type="submission" date="2018-06" db="EMBL/GenBank/DDBJ databases">
        <title>Complete Genomes of Monosporascus.</title>
        <authorList>
            <person name="Robinson A.J."/>
            <person name="Natvig D.O."/>
        </authorList>
    </citation>
    <scope>NUCLEOTIDE SEQUENCE [LARGE SCALE GENOMIC DNA]</scope>
    <source>
        <strain evidence="2 3">CBS 110550</strain>
    </source>
</reference>
<dbReference type="PANTHER" id="PTHR43233">
    <property type="entry name" value="FAMILY N-ACETYLTRANSFERASE, PUTATIVE (AFU_ORTHOLOGUE AFUA_6G03350)-RELATED"/>
    <property type="match status" value="1"/>
</dbReference>
<dbReference type="GO" id="GO:0016747">
    <property type="term" value="F:acyltransferase activity, transferring groups other than amino-acyl groups"/>
    <property type="evidence" value="ECO:0007669"/>
    <property type="project" value="InterPro"/>
</dbReference>
<dbReference type="InterPro" id="IPR000182">
    <property type="entry name" value="GNAT_dom"/>
</dbReference>